<comment type="caution">
    <text evidence="2">The sequence shown here is derived from an EMBL/GenBank/DDBJ whole genome shotgun (WGS) entry which is preliminary data.</text>
</comment>
<dbReference type="Proteomes" id="UP000018948">
    <property type="component" value="Unassembled WGS sequence"/>
</dbReference>
<feature type="region of interest" description="Disordered" evidence="1">
    <location>
        <begin position="89"/>
        <end position="186"/>
    </location>
</feature>
<proteinExistence type="predicted"/>
<name>W2YDF1_PHYNI</name>
<feature type="compositionally biased region" description="Basic and acidic residues" evidence="1">
    <location>
        <begin position="167"/>
        <end position="186"/>
    </location>
</feature>
<evidence type="ECO:0000313" key="3">
    <source>
        <dbReference type="Proteomes" id="UP000018948"/>
    </source>
</evidence>
<reference evidence="2 3" key="1">
    <citation type="submission" date="2013-11" db="EMBL/GenBank/DDBJ databases">
        <title>The Genome Sequence of Phytophthora parasitica P10297.</title>
        <authorList>
            <consortium name="The Broad Institute Genomics Platform"/>
            <person name="Russ C."/>
            <person name="Tyler B."/>
            <person name="Panabieres F."/>
            <person name="Shan W."/>
            <person name="Tripathy S."/>
            <person name="Grunwald N."/>
            <person name="Machado M."/>
            <person name="Johnson C.S."/>
            <person name="Walker B."/>
            <person name="Young S.K."/>
            <person name="Zeng Q."/>
            <person name="Gargeya S."/>
            <person name="Fitzgerald M."/>
            <person name="Haas B."/>
            <person name="Abouelleil A."/>
            <person name="Allen A.W."/>
            <person name="Alvarado L."/>
            <person name="Arachchi H.M."/>
            <person name="Berlin A.M."/>
            <person name="Chapman S.B."/>
            <person name="Gainer-Dewar J."/>
            <person name="Goldberg J."/>
            <person name="Griggs A."/>
            <person name="Gujja S."/>
            <person name="Hansen M."/>
            <person name="Howarth C."/>
            <person name="Imamovic A."/>
            <person name="Ireland A."/>
            <person name="Larimer J."/>
            <person name="McCowan C."/>
            <person name="Murphy C."/>
            <person name="Pearson M."/>
            <person name="Poon T.W."/>
            <person name="Priest M."/>
            <person name="Roberts A."/>
            <person name="Saif S."/>
            <person name="Shea T."/>
            <person name="Sisk P."/>
            <person name="Sykes S."/>
            <person name="Wortman J."/>
            <person name="Nusbaum C."/>
            <person name="Birren B."/>
        </authorList>
    </citation>
    <scope>NUCLEOTIDE SEQUENCE [LARGE SCALE GENOMIC DNA]</scope>
    <source>
        <strain evidence="2 3">P10297</strain>
    </source>
</reference>
<protein>
    <submittedName>
        <fullName evidence="2">Uncharacterized protein</fullName>
    </submittedName>
</protein>
<accession>W2YDF1</accession>
<dbReference type="AlphaFoldDB" id="W2YDF1"/>
<evidence type="ECO:0000256" key="1">
    <source>
        <dbReference type="SAM" id="MobiDB-lite"/>
    </source>
</evidence>
<gene>
    <name evidence="2" type="ORF">F442_18611</name>
</gene>
<evidence type="ECO:0000313" key="2">
    <source>
        <dbReference type="EMBL" id="ETP32772.1"/>
    </source>
</evidence>
<dbReference type="EMBL" id="ANIY01003936">
    <property type="protein sequence ID" value="ETP32772.1"/>
    <property type="molecule type" value="Genomic_DNA"/>
</dbReference>
<organism evidence="2 3">
    <name type="scientific">Phytophthora nicotianae P10297</name>
    <dbReference type="NCBI Taxonomy" id="1317064"/>
    <lineage>
        <taxon>Eukaryota</taxon>
        <taxon>Sar</taxon>
        <taxon>Stramenopiles</taxon>
        <taxon>Oomycota</taxon>
        <taxon>Peronosporomycetes</taxon>
        <taxon>Peronosporales</taxon>
        <taxon>Peronosporaceae</taxon>
        <taxon>Phytophthora</taxon>
    </lineage>
</organism>
<sequence>MSDHESPECARRERQIDCENHAGSCAITTYETYGRISETNRPTSTATEGSMWRLHTSLHEYYWACLLSDEADRECVEALAYILRAERDQRRQLQTTRISEIRRQLGGGSTPPPPLPKQTPKRGQDDNDAGPNQKRSKQAQQTEVIDLVGSDSDEANLPAPIQIAPQHDAHNDEADVAPKEEKQEEC</sequence>